<dbReference type="SUPFAM" id="SSF57424">
    <property type="entry name" value="LDL receptor-like module"/>
    <property type="match status" value="2"/>
</dbReference>
<evidence type="ECO:0000256" key="1">
    <source>
        <dbReference type="ARBA" id="ARBA00004167"/>
    </source>
</evidence>
<comment type="subcellular location">
    <subcellularLocation>
        <location evidence="2">Endomembrane system</location>
    </subcellularLocation>
    <subcellularLocation>
        <location evidence="1">Membrane</location>
        <topology evidence="1">Single-pass membrane protein</topology>
    </subcellularLocation>
</comment>
<evidence type="ECO:0000256" key="8">
    <source>
        <dbReference type="PROSITE-ProRule" id="PRU00124"/>
    </source>
</evidence>
<evidence type="ECO:0000313" key="9">
    <source>
        <dbReference type="EMBL" id="CAD5111475.1"/>
    </source>
</evidence>
<evidence type="ECO:0000256" key="2">
    <source>
        <dbReference type="ARBA" id="ARBA00004308"/>
    </source>
</evidence>
<feature type="disulfide bond" evidence="8">
    <location>
        <begin position="174"/>
        <end position="192"/>
    </location>
</feature>
<dbReference type="PANTHER" id="PTHR24270">
    <property type="entry name" value="LOW-DENSITY LIPOPROTEIN RECEPTOR-RELATED"/>
    <property type="match status" value="1"/>
</dbReference>
<dbReference type="CDD" id="cd00112">
    <property type="entry name" value="LDLa"/>
    <property type="match status" value="2"/>
</dbReference>
<comment type="caution">
    <text evidence="8">Lacks conserved residue(s) required for the propagation of feature annotation.</text>
</comment>
<dbReference type="SMART" id="SM00192">
    <property type="entry name" value="LDLa"/>
    <property type="match status" value="2"/>
</dbReference>
<feature type="disulfide bond" evidence="8">
    <location>
        <begin position="186"/>
        <end position="201"/>
    </location>
</feature>
<dbReference type="GO" id="GO:0005886">
    <property type="term" value="C:plasma membrane"/>
    <property type="evidence" value="ECO:0007669"/>
    <property type="project" value="TreeGrafter"/>
</dbReference>
<keyword evidence="6" id="KW-0472">Membrane</keyword>
<dbReference type="PRINTS" id="PR00261">
    <property type="entry name" value="LDLRECEPTOR"/>
</dbReference>
<dbReference type="GO" id="GO:0016192">
    <property type="term" value="P:vesicle-mediated transport"/>
    <property type="evidence" value="ECO:0007669"/>
    <property type="project" value="UniProtKB-ARBA"/>
</dbReference>
<dbReference type="InterPro" id="IPR023415">
    <property type="entry name" value="LDLR_class-A_CS"/>
</dbReference>
<evidence type="ECO:0000256" key="6">
    <source>
        <dbReference type="ARBA" id="ARBA00023136"/>
    </source>
</evidence>
<evidence type="ECO:0000256" key="5">
    <source>
        <dbReference type="ARBA" id="ARBA00022989"/>
    </source>
</evidence>
<keyword evidence="3" id="KW-0812">Transmembrane</keyword>
<dbReference type="InterPro" id="IPR050685">
    <property type="entry name" value="LDLR"/>
</dbReference>
<gene>
    <name evidence="9" type="ORF">DGYR_LOCUS767</name>
</gene>
<evidence type="ECO:0000256" key="7">
    <source>
        <dbReference type="ARBA" id="ARBA00023157"/>
    </source>
</evidence>
<evidence type="ECO:0000256" key="4">
    <source>
        <dbReference type="ARBA" id="ARBA00022737"/>
    </source>
</evidence>
<dbReference type="InterPro" id="IPR016187">
    <property type="entry name" value="CTDL_fold"/>
</dbReference>
<dbReference type="Pfam" id="PF00057">
    <property type="entry name" value="Ldl_recept_a"/>
    <property type="match status" value="2"/>
</dbReference>
<protein>
    <submittedName>
        <fullName evidence="9">DgyrCDS785</fullName>
    </submittedName>
</protein>
<feature type="disulfide bond" evidence="8">
    <location>
        <begin position="147"/>
        <end position="162"/>
    </location>
</feature>
<proteinExistence type="predicted"/>
<name>A0A7I8VA69_9ANNE</name>
<evidence type="ECO:0000256" key="3">
    <source>
        <dbReference type="ARBA" id="ARBA00022692"/>
    </source>
</evidence>
<feature type="disulfide bond" evidence="8">
    <location>
        <begin position="135"/>
        <end position="153"/>
    </location>
</feature>
<dbReference type="AlphaFoldDB" id="A0A7I8VA69"/>
<keyword evidence="10" id="KW-1185">Reference proteome</keyword>
<dbReference type="PROSITE" id="PS50068">
    <property type="entry name" value="LDLRA_2"/>
    <property type="match status" value="2"/>
</dbReference>
<keyword evidence="7 8" id="KW-1015">Disulfide bond</keyword>
<dbReference type="PROSITE" id="PS01209">
    <property type="entry name" value="LDLRA_1"/>
    <property type="match status" value="1"/>
</dbReference>
<keyword evidence="5" id="KW-1133">Transmembrane helix</keyword>
<comment type="caution">
    <text evidence="9">The sequence shown here is derived from an EMBL/GenBank/DDBJ whole genome shotgun (WGS) entry which is preliminary data.</text>
</comment>
<dbReference type="GO" id="GO:0012505">
    <property type="term" value="C:endomembrane system"/>
    <property type="evidence" value="ECO:0007669"/>
    <property type="project" value="UniProtKB-SubCell"/>
</dbReference>
<dbReference type="SUPFAM" id="SSF56436">
    <property type="entry name" value="C-type lectin-like"/>
    <property type="match status" value="1"/>
</dbReference>
<sequence length="241" mass="27737">MSHHEAATACEEDGESQIAYINTLQESQYLLNIIISDIKENLIYFNNDCIKLRQTDNNQVQYYSPGNVNPELTSVWSPNFLNERDKSFLLDIDIPFVLKEDDCYKELFSNYVCEKKMKNSTNYRQIGNYSLKLQCKDGESILLVQFCDGKSDCQDKSDEEDCLKKCNLTTQRQCSSGECIELEKWCDGSPNCLDISDEKSCYNICDGVVHCPNEDDEENCEMINCEEKGQFACLKEPRCIM</sequence>
<keyword evidence="4" id="KW-0677">Repeat</keyword>
<reference evidence="9 10" key="1">
    <citation type="submission" date="2020-08" db="EMBL/GenBank/DDBJ databases">
        <authorList>
            <person name="Hejnol A."/>
        </authorList>
    </citation>
    <scope>NUCLEOTIDE SEQUENCE [LARGE SCALE GENOMIC DNA]</scope>
</reference>
<evidence type="ECO:0000313" key="10">
    <source>
        <dbReference type="Proteomes" id="UP000549394"/>
    </source>
</evidence>
<dbReference type="Gene3D" id="4.10.400.10">
    <property type="entry name" value="Low-density Lipoprotein Receptor"/>
    <property type="match status" value="2"/>
</dbReference>
<dbReference type="InterPro" id="IPR002172">
    <property type="entry name" value="LDrepeatLR_classA_rpt"/>
</dbReference>
<accession>A0A7I8VA69</accession>
<dbReference type="OrthoDB" id="10062665at2759"/>
<organism evidence="9 10">
    <name type="scientific">Dimorphilus gyrociliatus</name>
    <dbReference type="NCBI Taxonomy" id="2664684"/>
    <lineage>
        <taxon>Eukaryota</taxon>
        <taxon>Metazoa</taxon>
        <taxon>Spiralia</taxon>
        <taxon>Lophotrochozoa</taxon>
        <taxon>Annelida</taxon>
        <taxon>Polychaeta</taxon>
        <taxon>Polychaeta incertae sedis</taxon>
        <taxon>Dinophilidae</taxon>
        <taxon>Dimorphilus</taxon>
    </lineage>
</organism>
<dbReference type="Proteomes" id="UP000549394">
    <property type="component" value="Unassembled WGS sequence"/>
</dbReference>
<dbReference type="EMBL" id="CAJFCJ010000001">
    <property type="protein sequence ID" value="CAD5111475.1"/>
    <property type="molecule type" value="Genomic_DNA"/>
</dbReference>
<dbReference type="InterPro" id="IPR036055">
    <property type="entry name" value="LDL_receptor-like_sf"/>
</dbReference>